<dbReference type="InterPro" id="IPR029439">
    <property type="entry name" value="Wzt_C"/>
</dbReference>
<evidence type="ECO:0000256" key="3">
    <source>
        <dbReference type="ARBA" id="ARBA00022741"/>
    </source>
</evidence>
<reference evidence="6 7" key="1">
    <citation type="journal article" date="2010" name="Stand. Genomic Sci.">
        <title>Complete genome sequence of Desulfarculus baarsii type strain (2st14).</title>
        <authorList>
            <person name="Sun H."/>
            <person name="Spring S."/>
            <person name="Lapidus A."/>
            <person name="Davenport K."/>
            <person name="Del Rio T.G."/>
            <person name="Tice H."/>
            <person name="Nolan M."/>
            <person name="Copeland A."/>
            <person name="Cheng J.F."/>
            <person name="Lucas S."/>
            <person name="Tapia R."/>
            <person name="Goodwin L."/>
            <person name="Pitluck S."/>
            <person name="Ivanova N."/>
            <person name="Pagani I."/>
            <person name="Mavromatis K."/>
            <person name="Ovchinnikova G."/>
            <person name="Pati A."/>
            <person name="Chen A."/>
            <person name="Palaniappan K."/>
            <person name="Hauser L."/>
            <person name="Chang Y.J."/>
            <person name="Jeffries C.D."/>
            <person name="Detter J.C."/>
            <person name="Han C."/>
            <person name="Rohde M."/>
            <person name="Brambilla E."/>
            <person name="Goker M."/>
            <person name="Woyke T."/>
            <person name="Bristow J."/>
            <person name="Eisen J.A."/>
            <person name="Markowitz V."/>
            <person name="Hugenholtz P."/>
            <person name="Kyrpides N.C."/>
            <person name="Klenk H.P."/>
            <person name="Land M."/>
        </authorList>
    </citation>
    <scope>NUCLEOTIDE SEQUENCE [LARGE SCALE GENOMIC DNA]</scope>
    <source>
        <strain evidence="7">ATCC 33931 / DSM 2075 / LMG 7858 / VKM B-1802 / 2st14</strain>
    </source>
</reference>
<keyword evidence="4" id="KW-0067">ATP-binding</keyword>
<dbReference type="GO" id="GO:0016887">
    <property type="term" value="F:ATP hydrolysis activity"/>
    <property type="evidence" value="ECO:0007669"/>
    <property type="project" value="InterPro"/>
</dbReference>
<evidence type="ECO:0000256" key="2">
    <source>
        <dbReference type="ARBA" id="ARBA00022448"/>
    </source>
</evidence>
<dbReference type="InterPro" id="IPR015860">
    <property type="entry name" value="ABC_transpr_TagH-like"/>
</dbReference>
<gene>
    <name evidence="6" type="ordered locus">Deba_0454</name>
</gene>
<comment type="similarity">
    <text evidence="1">Belongs to the ABC transporter superfamily.</text>
</comment>
<dbReference type="InterPro" id="IPR050683">
    <property type="entry name" value="Bact_Polysacc_Export_ATP-bd"/>
</dbReference>
<name>E1QE41_DESB2</name>
<dbReference type="CDD" id="cd10147">
    <property type="entry name" value="Wzt_C-like"/>
    <property type="match status" value="1"/>
</dbReference>
<proteinExistence type="inferred from homology"/>
<dbReference type="InterPro" id="IPR027417">
    <property type="entry name" value="P-loop_NTPase"/>
</dbReference>
<dbReference type="Gene3D" id="3.40.50.300">
    <property type="entry name" value="P-loop containing nucleotide triphosphate hydrolases"/>
    <property type="match status" value="1"/>
</dbReference>
<dbReference type="PANTHER" id="PTHR46743">
    <property type="entry name" value="TEICHOIC ACIDS EXPORT ATP-BINDING PROTEIN TAGH"/>
    <property type="match status" value="1"/>
</dbReference>
<dbReference type="GO" id="GO:0005524">
    <property type="term" value="F:ATP binding"/>
    <property type="evidence" value="ECO:0007669"/>
    <property type="project" value="UniProtKB-KW"/>
</dbReference>
<dbReference type="STRING" id="644282.Deba_0454"/>
<keyword evidence="3" id="KW-0547">Nucleotide-binding</keyword>
<evidence type="ECO:0000313" key="7">
    <source>
        <dbReference type="Proteomes" id="UP000009047"/>
    </source>
</evidence>
<organism evidence="6 7">
    <name type="scientific">Desulfarculus baarsii (strain ATCC 33931 / DSM 2075 / LMG 7858 / VKM B-1802 / 2st14)</name>
    <dbReference type="NCBI Taxonomy" id="644282"/>
    <lineage>
        <taxon>Bacteria</taxon>
        <taxon>Pseudomonadati</taxon>
        <taxon>Thermodesulfobacteriota</taxon>
        <taxon>Desulfarculia</taxon>
        <taxon>Desulfarculales</taxon>
        <taxon>Desulfarculaceae</taxon>
        <taxon>Desulfarculus</taxon>
    </lineage>
</organism>
<dbReference type="Pfam" id="PF00005">
    <property type="entry name" value="ABC_tran"/>
    <property type="match status" value="1"/>
</dbReference>
<dbReference type="eggNOG" id="COG1134">
    <property type="taxonomic scope" value="Bacteria"/>
</dbReference>
<dbReference type="GO" id="GO:0140359">
    <property type="term" value="F:ABC-type transporter activity"/>
    <property type="evidence" value="ECO:0007669"/>
    <property type="project" value="InterPro"/>
</dbReference>
<dbReference type="Pfam" id="PF14524">
    <property type="entry name" value="Wzt_C"/>
    <property type="match status" value="1"/>
</dbReference>
<evidence type="ECO:0000313" key="6">
    <source>
        <dbReference type="EMBL" id="ADK83827.1"/>
    </source>
</evidence>
<dbReference type="PANTHER" id="PTHR46743:SF2">
    <property type="entry name" value="TEICHOIC ACIDS EXPORT ATP-BINDING PROTEIN TAGH"/>
    <property type="match status" value="1"/>
</dbReference>
<dbReference type="PROSITE" id="PS50893">
    <property type="entry name" value="ABC_TRANSPORTER_2"/>
    <property type="match status" value="1"/>
</dbReference>
<dbReference type="InterPro" id="IPR003439">
    <property type="entry name" value="ABC_transporter-like_ATP-bd"/>
</dbReference>
<feature type="domain" description="ABC transporter" evidence="5">
    <location>
        <begin position="31"/>
        <end position="252"/>
    </location>
</feature>
<dbReference type="Gene3D" id="2.70.50.60">
    <property type="entry name" value="abc- transporter (atp binding component) like domain"/>
    <property type="match status" value="1"/>
</dbReference>
<sequence>MSQQPAIEVKGLVKRFRREILQGDYTTWKTLLLKPFSRRRAKDFITVLGGVDLTMTPGKTLAVIGQNGSGKSTLLKILAGIYKADEGQVIIRGRVSSLIELGAGFHPEFTGRENVFLNGAILGLTKKEIASRFDEIAEYSGLGEYIDAPVRTYSSGMYVRLGFSVAVNVDPDVLLVDEVLAVGDEAFAHKCEDKINQFRRRGKTICLVTHDLEAVKKYADEVIWLDGGRVAAQGPPLPVIDAYRQKVAAAEDAIRRAQAHQPALILDQERWGDGDARITAWRILDAGGAERAVFNTGEAFAVEMDYEAKAPLPDLVCGVGIFNAQATLCYGVNTRIDRQVYQNPPMQGTLRFEAQRLDLLQGTYFLDIAIHDKSGRDIDYIRQAASFAVRSSVGDEGVFRPPHAWSLRPLGEAR</sequence>
<keyword evidence="7" id="KW-1185">Reference proteome</keyword>
<dbReference type="EMBL" id="CP002085">
    <property type="protein sequence ID" value="ADK83827.1"/>
    <property type="molecule type" value="Genomic_DNA"/>
</dbReference>
<dbReference type="SMART" id="SM00382">
    <property type="entry name" value="AAA"/>
    <property type="match status" value="1"/>
</dbReference>
<dbReference type="CDD" id="cd03220">
    <property type="entry name" value="ABC_KpsT_Wzt"/>
    <property type="match status" value="1"/>
</dbReference>
<keyword evidence="2" id="KW-0813">Transport</keyword>
<evidence type="ECO:0000256" key="1">
    <source>
        <dbReference type="ARBA" id="ARBA00005417"/>
    </source>
</evidence>
<dbReference type="AlphaFoldDB" id="E1QE41"/>
<accession>E1QE41</accession>
<dbReference type="HOGENOM" id="CLU_000604_101_1_7"/>
<dbReference type="Proteomes" id="UP000009047">
    <property type="component" value="Chromosome"/>
</dbReference>
<dbReference type="RefSeq" id="WP_013257283.1">
    <property type="nucleotide sequence ID" value="NC_014365.1"/>
</dbReference>
<dbReference type="GO" id="GO:0016020">
    <property type="term" value="C:membrane"/>
    <property type="evidence" value="ECO:0007669"/>
    <property type="project" value="InterPro"/>
</dbReference>
<dbReference type="KEGG" id="dbr:Deba_0454"/>
<dbReference type="SUPFAM" id="SSF52540">
    <property type="entry name" value="P-loop containing nucleoside triphosphate hydrolases"/>
    <property type="match status" value="1"/>
</dbReference>
<evidence type="ECO:0000256" key="4">
    <source>
        <dbReference type="ARBA" id="ARBA00022840"/>
    </source>
</evidence>
<protein>
    <submittedName>
        <fullName evidence="6">ABC transporter related protein</fullName>
    </submittedName>
</protein>
<evidence type="ECO:0000259" key="5">
    <source>
        <dbReference type="PROSITE" id="PS50893"/>
    </source>
</evidence>
<dbReference type="InterPro" id="IPR003593">
    <property type="entry name" value="AAA+_ATPase"/>
</dbReference>